<organism evidence="5 6">
    <name type="scientific">Methylobacterium persicinum</name>
    <dbReference type="NCBI Taxonomy" id="374426"/>
    <lineage>
        <taxon>Bacteria</taxon>
        <taxon>Pseudomonadati</taxon>
        <taxon>Pseudomonadota</taxon>
        <taxon>Alphaproteobacteria</taxon>
        <taxon>Hyphomicrobiales</taxon>
        <taxon>Methylobacteriaceae</taxon>
        <taxon>Methylobacterium</taxon>
    </lineage>
</organism>
<keyword evidence="6" id="KW-1185">Reference proteome</keyword>
<comment type="caution">
    <text evidence="5">The sequence shown here is derived from an EMBL/GenBank/DDBJ whole genome shotgun (WGS) entry which is preliminary data.</text>
</comment>
<accession>A0ABU0HJB7</accession>
<dbReference type="EMBL" id="JAUSVV010000002">
    <property type="protein sequence ID" value="MDQ0441928.1"/>
    <property type="molecule type" value="Genomic_DNA"/>
</dbReference>
<evidence type="ECO:0000259" key="4">
    <source>
        <dbReference type="PROSITE" id="PS50987"/>
    </source>
</evidence>
<evidence type="ECO:0000313" key="5">
    <source>
        <dbReference type="EMBL" id="MDQ0441928.1"/>
    </source>
</evidence>
<dbReference type="InterPro" id="IPR051011">
    <property type="entry name" value="Metal_resp_trans_reg"/>
</dbReference>
<dbReference type="Proteomes" id="UP001236369">
    <property type="component" value="Unassembled WGS sequence"/>
</dbReference>
<dbReference type="InterPro" id="IPR036390">
    <property type="entry name" value="WH_DNA-bd_sf"/>
</dbReference>
<evidence type="ECO:0000256" key="3">
    <source>
        <dbReference type="ARBA" id="ARBA00023163"/>
    </source>
</evidence>
<evidence type="ECO:0000256" key="2">
    <source>
        <dbReference type="ARBA" id="ARBA00023125"/>
    </source>
</evidence>
<dbReference type="PANTHER" id="PTHR43132:SF2">
    <property type="entry name" value="ARSENICAL RESISTANCE OPERON REPRESSOR ARSR-RELATED"/>
    <property type="match status" value="1"/>
</dbReference>
<dbReference type="Gene3D" id="1.10.10.10">
    <property type="entry name" value="Winged helix-like DNA-binding domain superfamily/Winged helix DNA-binding domain"/>
    <property type="match status" value="1"/>
</dbReference>
<sequence length="126" mass="13238">MLNDHEALTVLSALAQATRLRVMRALLRNHPTGLPAGRIAAVVEGTPSTLSFHLSQLEQAGLVKSRRQANSVIYTAVPYALGGLVTYLMDECCGGRPELCADIGWVPSGASSTKATPCCGPSSTKD</sequence>
<dbReference type="PROSITE" id="PS50987">
    <property type="entry name" value="HTH_ARSR_2"/>
    <property type="match status" value="1"/>
</dbReference>
<dbReference type="InterPro" id="IPR036388">
    <property type="entry name" value="WH-like_DNA-bd_sf"/>
</dbReference>
<feature type="domain" description="HTH arsR-type" evidence="4">
    <location>
        <begin position="1"/>
        <end position="96"/>
    </location>
</feature>
<reference evidence="5 6" key="1">
    <citation type="submission" date="2023-07" db="EMBL/GenBank/DDBJ databases">
        <title>Genomic Encyclopedia of Type Strains, Phase IV (KMG-IV): sequencing the most valuable type-strain genomes for metagenomic binning, comparative biology and taxonomic classification.</title>
        <authorList>
            <person name="Goeker M."/>
        </authorList>
    </citation>
    <scope>NUCLEOTIDE SEQUENCE [LARGE SCALE GENOMIC DNA]</scope>
    <source>
        <strain evidence="5 6">DSM 19562</strain>
    </source>
</reference>
<dbReference type="PANTHER" id="PTHR43132">
    <property type="entry name" value="ARSENICAL RESISTANCE OPERON REPRESSOR ARSR-RELATED"/>
    <property type="match status" value="1"/>
</dbReference>
<dbReference type="SMART" id="SM00418">
    <property type="entry name" value="HTH_ARSR"/>
    <property type="match status" value="1"/>
</dbReference>
<keyword evidence="1" id="KW-0805">Transcription regulation</keyword>
<keyword evidence="3" id="KW-0804">Transcription</keyword>
<evidence type="ECO:0000313" key="6">
    <source>
        <dbReference type="Proteomes" id="UP001236369"/>
    </source>
</evidence>
<dbReference type="SUPFAM" id="SSF46785">
    <property type="entry name" value="Winged helix' DNA-binding domain"/>
    <property type="match status" value="1"/>
</dbReference>
<evidence type="ECO:0000256" key="1">
    <source>
        <dbReference type="ARBA" id="ARBA00023015"/>
    </source>
</evidence>
<dbReference type="Pfam" id="PF12840">
    <property type="entry name" value="HTH_20"/>
    <property type="match status" value="1"/>
</dbReference>
<gene>
    <name evidence="5" type="ORF">QO016_001411</name>
</gene>
<dbReference type="RefSeq" id="WP_370877518.1">
    <property type="nucleotide sequence ID" value="NZ_BPQX01000033.1"/>
</dbReference>
<proteinExistence type="predicted"/>
<dbReference type="PRINTS" id="PR00778">
    <property type="entry name" value="HTHARSR"/>
</dbReference>
<dbReference type="InterPro" id="IPR001845">
    <property type="entry name" value="HTH_ArsR_DNA-bd_dom"/>
</dbReference>
<dbReference type="CDD" id="cd00090">
    <property type="entry name" value="HTH_ARSR"/>
    <property type="match status" value="1"/>
</dbReference>
<dbReference type="InterPro" id="IPR011991">
    <property type="entry name" value="ArsR-like_HTH"/>
</dbReference>
<dbReference type="NCBIfam" id="NF033788">
    <property type="entry name" value="HTH_metalloreg"/>
    <property type="match status" value="1"/>
</dbReference>
<name>A0ABU0HJB7_9HYPH</name>
<dbReference type="GO" id="GO:0003677">
    <property type="term" value="F:DNA binding"/>
    <property type="evidence" value="ECO:0007669"/>
    <property type="project" value="UniProtKB-KW"/>
</dbReference>
<protein>
    <submittedName>
        <fullName evidence="5">DNA-binding transcriptional ArsR family regulator</fullName>
    </submittedName>
</protein>
<keyword evidence="2 5" id="KW-0238">DNA-binding</keyword>